<keyword evidence="4" id="KW-0472">Membrane</keyword>
<dbReference type="EnsemblMetazoa" id="CapteT153557">
    <property type="protein sequence ID" value="CapteP153557"/>
    <property type="gene ID" value="CapteG153557"/>
</dbReference>
<keyword evidence="2" id="KW-0732">Signal</keyword>
<dbReference type="SUPFAM" id="SSF46689">
    <property type="entry name" value="Homeodomain-like"/>
    <property type="match status" value="1"/>
</dbReference>
<dbReference type="Pfam" id="PF23082">
    <property type="entry name" value="Myb_DNA-binding_2"/>
    <property type="match status" value="1"/>
</dbReference>
<evidence type="ECO:0000256" key="3">
    <source>
        <dbReference type="ARBA" id="ARBA00022989"/>
    </source>
</evidence>
<reference evidence="9" key="1">
    <citation type="submission" date="2012-12" db="EMBL/GenBank/DDBJ databases">
        <authorList>
            <person name="Hellsten U."/>
            <person name="Grimwood J."/>
            <person name="Chapman J.A."/>
            <person name="Shapiro H."/>
            <person name="Aerts A."/>
            <person name="Otillar R.P."/>
            <person name="Terry A.Y."/>
            <person name="Boore J.L."/>
            <person name="Simakov O."/>
            <person name="Marletaz F."/>
            <person name="Cho S.-J."/>
            <person name="Edsinger-Gonzales E."/>
            <person name="Havlak P."/>
            <person name="Kuo D.-H."/>
            <person name="Larsson T."/>
            <person name="Lv J."/>
            <person name="Arendt D."/>
            <person name="Savage R."/>
            <person name="Osoegawa K."/>
            <person name="de Jong P."/>
            <person name="Lindberg D.R."/>
            <person name="Seaver E.C."/>
            <person name="Weisblat D.A."/>
            <person name="Putnam N.H."/>
            <person name="Grigoriev I.V."/>
            <person name="Rokhsar D.S."/>
        </authorList>
    </citation>
    <scope>NUCLEOTIDE SEQUENCE</scope>
    <source>
        <strain evidence="9">I ESC-2004</strain>
    </source>
</reference>
<dbReference type="InterPro" id="IPR001005">
    <property type="entry name" value="SANT/Myb"/>
</dbReference>
<dbReference type="Proteomes" id="UP000014760">
    <property type="component" value="Unassembled WGS sequence"/>
</dbReference>
<reference evidence="8" key="3">
    <citation type="submission" date="2015-06" db="UniProtKB">
        <authorList>
            <consortium name="EnsemblMetazoa"/>
        </authorList>
    </citation>
    <scope>IDENTIFICATION</scope>
</reference>
<keyword evidence="1" id="KW-0812">Transmembrane</keyword>
<dbReference type="InterPro" id="IPR017884">
    <property type="entry name" value="SANT_dom"/>
</dbReference>
<evidence type="ECO:0000256" key="2">
    <source>
        <dbReference type="ARBA" id="ARBA00022729"/>
    </source>
</evidence>
<dbReference type="Gene3D" id="1.10.10.60">
    <property type="entry name" value="Homeodomain-like"/>
    <property type="match status" value="1"/>
</dbReference>
<evidence type="ECO:0000259" key="7">
    <source>
        <dbReference type="PROSITE" id="PS51293"/>
    </source>
</evidence>
<keyword evidence="3" id="KW-1133">Transmembrane helix</keyword>
<organism evidence="8 9">
    <name type="scientific">Capitella teleta</name>
    <name type="common">Polychaete worm</name>
    <dbReference type="NCBI Taxonomy" id="283909"/>
    <lineage>
        <taxon>Eukaryota</taxon>
        <taxon>Metazoa</taxon>
        <taxon>Spiralia</taxon>
        <taxon>Lophotrochozoa</taxon>
        <taxon>Annelida</taxon>
        <taxon>Polychaeta</taxon>
        <taxon>Sedentaria</taxon>
        <taxon>Scolecida</taxon>
        <taxon>Capitellidae</taxon>
        <taxon>Capitella</taxon>
    </lineage>
</organism>
<evidence type="ECO:0000256" key="5">
    <source>
        <dbReference type="ARBA" id="ARBA00037847"/>
    </source>
</evidence>
<proteinExistence type="predicted"/>
<evidence type="ECO:0000313" key="8">
    <source>
        <dbReference type="EnsemblMetazoa" id="CapteP153557"/>
    </source>
</evidence>
<dbReference type="HOGENOM" id="CLU_2984983_0_0_1"/>
<accession>X1Z6T1</accession>
<dbReference type="InterPro" id="IPR009057">
    <property type="entry name" value="Homeodomain-like_sf"/>
</dbReference>
<dbReference type="OrthoDB" id="10250354at2759"/>
<dbReference type="PANTHER" id="PTHR44653">
    <property type="entry name" value="DNAJ HOMOLOG SUBFAMILY C MEMBER 1"/>
    <property type="match status" value="1"/>
</dbReference>
<evidence type="ECO:0008006" key="10">
    <source>
        <dbReference type="Google" id="ProtNLM"/>
    </source>
</evidence>
<name>X1Z6T1_CAPTE</name>
<dbReference type="STRING" id="283909.R7VHK0"/>
<evidence type="ECO:0000256" key="1">
    <source>
        <dbReference type="ARBA" id="ARBA00022692"/>
    </source>
</evidence>
<comment type="subcellular location">
    <subcellularLocation>
        <location evidence="5">Endomembrane system</location>
        <topology evidence="5">Single-pass membrane protein</topology>
    </subcellularLocation>
</comment>
<dbReference type="PROSITE" id="PS51293">
    <property type="entry name" value="SANT"/>
    <property type="match status" value="1"/>
</dbReference>
<dbReference type="CDD" id="cd00167">
    <property type="entry name" value="SANT"/>
    <property type="match status" value="1"/>
</dbReference>
<dbReference type="PROSITE" id="PS50090">
    <property type="entry name" value="MYB_LIKE"/>
    <property type="match status" value="1"/>
</dbReference>
<evidence type="ECO:0000259" key="6">
    <source>
        <dbReference type="PROSITE" id="PS50090"/>
    </source>
</evidence>
<keyword evidence="9" id="KW-1185">Reference proteome</keyword>
<reference evidence="9" key="2">
    <citation type="journal article" date="2013" name="Nature">
        <title>Insights into bilaterian evolution from three spiralian genomes.</title>
        <authorList>
            <person name="Simakov O."/>
            <person name="Marletaz F."/>
            <person name="Cho S.J."/>
            <person name="Edsinger-Gonzales E."/>
            <person name="Havlak P."/>
            <person name="Hellsten U."/>
            <person name="Kuo D.H."/>
            <person name="Larsson T."/>
            <person name="Lv J."/>
            <person name="Arendt D."/>
            <person name="Savage R."/>
            <person name="Osoegawa K."/>
            <person name="de Jong P."/>
            <person name="Grimwood J."/>
            <person name="Chapman J.A."/>
            <person name="Shapiro H."/>
            <person name="Aerts A."/>
            <person name="Otillar R.P."/>
            <person name="Terry A.Y."/>
            <person name="Boore J.L."/>
            <person name="Grigoriev I.V."/>
            <person name="Lindberg D.R."/>
            <person name="Seaver E.C."/>
            <person name="Weisblat D.A."/>
            <person name="Putnam N.H."/>
            <person name="Rokhsar D.S."/>
        </authorList>
    </citation>
    <scope>NUCLEOTIDE SEQUENCE</scope>
    <source>
        <strain evidence="9">I ESC-2004</strain>
    </source>
</reference>
<protein>
    <recommendedName>
        <fullName evidence="10">Myb-like domain-containing protein</fullName>
    </recommendedName>
</protein>
<sequence>MWTQNQQKTLEVCLAQFPKGTPERWEKIAEQIPSKTKEDCIARFKFLADVVKKRKAAKAAASAAKES</sequence>
<dbReference type="OMA" id="SAQVGWE"/>
<evidence type="ECO:0000256" key="4">
    <source>
        <dbReference type="ARBA" id="ARBA00023136"/>
    </source>
</evidence>
<evidence type="ECO:0000313" key="9">
    <source>
        <dbReference type="Proteomes" id="UP000014760"/>
    </source>
</evidence>
<dbReference type="InterPro" id="IPR052606">
    <property type="entry name" value="DnaJ_domain_protein"/>
</dbReference>
<feature type="domain" description="SANT" evidence="7">
    <location>
        <begin position="1"/>
        <end position="56"/>
    </location>
</feature>
<dbReference type="PANTHER" id="PTHR44653:SF2">
    <property type="entry name" value="DNAJ HOMOLOG SUBFAMILY C MEMBER 1"/>
    <property type="match status" value="1"/>
</dbReference>
<feature type="domain" description="Myb-like" evidence="6">
    <location>
        <begin position="1"/>
        <end position="48"/>
    </location>
</feature>
<dbReference type="EMBL" id="AMQN01035204">
    <property type="status" value="NOT_ANNOTATED_CDS"/>
    <property type="molecule type" value="Genomic_DNA"/>
</dbReference>